<feature type="domain" description="Ig-like" evidence="9">
    <location>
        <begin position="97"/>
        <end position="179"/>
    </location>
</feature>
<evidence type="ECO:0000256" key="8">
    <source>
        <dbReference type="SAM" id="Phobius"/>
    </source>
</evidence>
<dbReference type="InterPro" id="IPR013783">
    <property type="entry name" value="Ig-like_fold"/>
</dbReference>
<feature type="transmembrane region" description="Helical" evidence="8">
    <location>
        <begin position="188"/>
        <end position="209"/>
    </location>
</feature>
<gene>
    <name evidence="10" type="primary">Vcam1_1</name>
    <name evidence="10" type="ORF">NYCSEM_R15843</name>
</gene>
<dbReference type="InterPro" id="IPR007110">
    <property type="entry name" value="Ig-like_dom"/>
</dbReference>
<dbReference type="SMART" id="SM00409">
    <property type="entry name" value="IG"/>
    <property type="match status" value="1"/>
</dbReference>
<dbReference type="GO" id="GO:0033691">
    <property type="term" value="F:sialic acid binding"/>
    <property type="evidence" value="ECO:0007669"/>
    <property type="project" value="TreeGrafter"/>
</dbReference>
<dbReference type="PROSITE" id="PS50835">
    <property type="entry name" value="IG_LIKE"/>
    <property type="match status" value="1"/>
</dbReference>
<dbReference type="InterPro" id="IPR036179">
    <property type="entry name" value="Ig-like_dom_sf"/>
</dbReference>
<evidence type="ECO:0000256" key="4">
    <source>
        <dbReference type="ARBA" id="ARBA00022889"/>
    </source>
</evidence>
<dbReference type="GO" id="GO:0007155">
    <property type="term" value="P:cell adhesion"/>
    <property type="evidence" value="ECO:0007669"/>
    <property type="project" value="UniProtKB-KW"/>
</dbReference>
<keyword evidence="5 8" id="KW-1133">Transmembrane helix</keyword>
<evidence type="ECO:0000256" key="3">
    <source>
        <dbReference type="ARBA" id="ARBA00022734"/>
    </source>
</evidence>
<feature type="non-terminal residue" evidence="10">
    <location>
        <position position="1"/>
    </location>
</feature>
<dbReference type="InterPro" id="IPR051036">
    <property type="entry name" value="SIGLEC"/>
</dbReference>
<comment type="similarity">
    <text evidence="7">Belongs to the immunoglobulin superfamily. SIGLEC (sialic acid binding Ig-like lectin) family.</text>
</comment>
<dbReference type="SUPFAM" id="SSF48726">
    <property type="entry name" value="Immunoglobulin"/>
    <property type="match status" value="2"/>
</dbReference>
<dbReference type="GO" id="GO:0030246">
    <property type="term" value="F:carbohydrate binding"/>
    <property type="evidence" value="ECO:0007669"/>
    <property type="project" value="UniProtKB-KW"/>
</dbReference>
<dbReference type="Pfam" id="PF13927">
    <property type="entry name" value="Ig_3"/>
    <property type="match status" value="1"/>
</dbReference>
<sequence>LSPPQIYLEGDTVAGKETRVTCNASAQVSPPDHPDLRLTLRGGGLPPSTQRGPSVGLVFTPRPEQHGQEVTCDATLQLGHRKVNASHAVTLWVWAAPHHVGVWASRTVFAAGDNLTVTCQAEGNPPPWLRWELPTNASLELEDGGSTVTILAAQRAHGGTYRCLAQNRFGTGTASVDILFQGSSRSPLIPVVVTLAVVTILAVLAGSWWHYRTRGWKAMPD</sequence>
<evidence type="ECO:0000256" key="5">
    <source>
        <dbReference type="ARBA" id="ARBA00022989"/>
    </source>
</evidence>
<dbReference type="InterPro" id="IPR003598">
    <property type="entry name" value="Ig_sub2"/>
</dbReference>
<dbReference type="PANTHER" id="PTHR12035">
    <property type="entry name" value="SIALIC ACID BINDING IMMUNOGLOBULIN-LIKE LECTIN"/>
    <property type="match status" value="1"/>
</dbReference>
<organism evidence="10 11">
    <name type="scientific">Nycticryphes semicollaris</name>
    <dbReference type="NCBI Taxonomy" id="227226"/>
    <lineage>
        <taxon>Eukaryota</taxon>
        <taxon>Metazoa</taxon>
        <taxon>Chordata</taxon>
        <taxon>Craniata</taxon>
        <taxon>Vertebrata</taxon>
        <taxon>Euteleostomi</taxon>
        <taxon>Archelosauria</taxon>
        <taxon>Archosauria</taxon>
        <taxon>Dinosauria</taxon>
        <taxon>Saurischia</taxon>
        <taxon>Theropoda</taxon>
        <taxon>Coelurosauria</taxon>
        <taxon>Aves</taxon>
        <taxon>Neognathae</taxon>
        <taxon>Neoaves</taxon>
        <taxon>Charadriiformes</taxon>
        <taxon>Rostratulidae</taxon>
        <taxon>Nycticryphes</taxon>
    </lineage>
</organism>
<evidence type="ECO:0000256" key="1">
    <source>
        <dbReference type="ARBA" id="ARBA00004479"/>
    </source>
</evidence>
<dbReference type="PANTHER" id="PTHR12035:SF125">
    <property type="entry name" value="SIALIC ACID-BINDING IG-LIKE LECTIN 5"/>
    <property type="match status" value="1"/>
</dbReference>
<evidence type="ECO:0000256" key="7">
    <source>
        <dbReference type="ARBA" id="ARBA00038361"/>
    </source>
</evidence>
<name>A0A7L1I288_9CHAR</name>
<dbReference type="GO" id="GO:0005886">
    <property type="term" value="C:plasma membrane"/>
    <property type="evidence" value="ECO:0007669"/>
    <property type="project" value="TreeGrafter"/>
</dbReference>
<keyword evidence="11" id="KW-1185">Reference proteome</keyword>
<accession>A0A7L1I288</accession>
<keyword evidence="6 8" id="KW-0472">Membrane</keyword>
<proteinExistence type="inferred from homology"/>
<dbReference type="SMART" id="SM00408">
    <property type="entry name" value="IGc2"/>
    <property type="match status" value="1"/>
</dbReference>
<evidence type="ECO:0000259" key="9">
    <source>
        <dbReference type="PROSITE" id="PS50835"/>
    </source>
</evidence>
<keyword evidence="4" id="KW-0130">Cell adhesion</keyword>
<dbReference type="Proteomes" id="UP000586634">
    <property type="component" value="Unassembled WGS sequence"/>
</dbReference>
<comment type="caution">
    <text evidence="10">The sequence shown here is derived from an EMBL/GenBank/DDBJ whole genome shotgun (WGS) entry which is preliminary data.</text>
</comment>
<comment type="subcellular location">
    <subcellularLocation>
        <location evidence="1">Membrane</location>
        <topology evidence="1">Single-pass type I membrane protein</topology>
    </subcellularLocation>
</comment>
<evidence type="ECO:0000256" key="6">
    <source>
        <dbReference type="ARBA" id="ARBA00023136"/>
    </source>
</evidence>
<dbReference type="EMBL" id="VXBJ01006750">
    <property type="protein sequence ID" value="NXN32578.1"/>
    <property type="molecule type" value="Genomic_DNA"/>
</dbReference>
<dbReference type="OrthoDB" id="10012075at2759"/>
<dbReference type="Gene3D" id="2.60.40.10">
    <property type="entry name" value="Immunoglobulins"/>
    <property type="match status" value="2"/>
</dbReference>
<evidence type="ECO:0000313" key="11">
    <source>
        <dbReference type="Proteomes" id="UP000586634"/>
    </source>
</evidence>
<reference evidence="10 11" key="1">
    <citation type="submission" date="2019-09" db="EMBL/GenBank/DDBJ databases">
        <title>Bird 10,000 Genomes (B10K) Project - Family phase.</title>
        <authorList>
            <person name="Zhang G."/>
        </authorList>
    </citation>
    <scope>NUCLEOTIDE SEQUENCE [LARGE SCALE GENOMIC DNA]</scope>
    <source>
        <strain evidence="10">B10K-DU-002-14</strain>
        <tissue evidence="10">Muscle</tissue>
    </source>
</reference>
<evidence type="ECO:0000313" key="10">
    <source>
        <dbReference type="EMBL" id="NXN32578.1"/>
    </source>
</evidence>
<dbReference type="AlphaFoldDB" id="A0A7L1I288"/>
<feature type="non-terminal residue" evidence="10">
    <location>
        <position position="221"/>
    </location>
</feature>
<evidence type="ECO:0000256" key="2">
    <source>
        <dbReference type="ARBA" id="ARBA00022692"/>
    </source>
</evidence>
<protein>
    <submittedName>
        <fullName evidence="10">VCAM1 protein</fullName>
    </submittedName>
</protein>
<keyword evidence="3" id="KW-0430">Lectin</keyword>
<keyword evidence="2 8" id="KW-0812">Transmembrane</keyword>
<dbReference type="InterPro" id="IPR003599">
    <property type="entry name" value="Ig_sub"/>
</dbReference>